<dbReference type="OrthoDB" id="9790913at2"/>
<dbReference type="EMBL" id="PDZR01000001">
    <property type="protein sequence ID" value="PNG28036.1"/>
    <property type="molecule type" value="Genomic_DNA"/>
</dbReference>
<dbReference type="Proteomes" id="UP000236286">
    <property type="component" value="Unassembled WGS sequence"/>
</dbReference>
<proteinExistence type="inferred from homology"/>
<accession>A0A2J7TMN2</accession>
<sequence>MVDQELQTAIRDFDLIGGAAAVDRLVESFYRNMDERPEAQTIRAMHAEDLGSTKAILKLYLGEWLGGPALYSQKRGHPRLRMRHVRFSIGPGERDAWLACMNAALDEVVTEQPLRERLKSAFLKLADWLRNDPENAHDKHH</sequence>
<dbReference type="Gene3D" id="1.10.490.10">
    <property type="entry name" value="Globins"/>
    <property type="match status" value="1"/>
</dbReference>
<evidence type="ECO:0000313" key="7">
    <source>
        <dbReference type="Proteomes" id="UP000236286"/>
    </source>
</evidence>
<evidence type="ECO:0000256" key="5">
    <source>
        <dbReference type="ARBA" id="ARBA00034496"/>
    </source>
</evidence>
<evidence type="ECO:0000256" key="1">
    <source>
        <dbReference type="ARBA" id="ARBA00022448"/>
    </source>
</evidence>
<dbReference type="InterPro" id="IPR012292">
    <property type="entry name" value="Globin/Proto"/>
</dbReference>
<dbReference type="PANTHER" id="PTHR47366">
    <property type="entry name" value="TWO-ON-TWO HEMOGLOBIN-3"/>
    <property type="match status" value="1"/>
</dbReference>
<keyword evidence="4" id="KW-0408">Iron</keyword>
<dbReference type="CDD" id="cd14773">
    <property type="entry name" value="TrHb2_PhHbO-like_O"/>
    <property type="match status" value="1"/>
</dbReference>
<keyword evidence="3" id="KW-0479">Metal-binding</keyword>
<reference evidence="6 7" key="1">
    <citation type="submission" date="2017-10" db="EMBL/GenBank/DDBJ databases">
        <title>Genome announcement of Methylocella silvestris TVC from permafrost.</title>
        <authorList>
            <person name="Wang J."/>
            <person name="Geng K."/>
            <person name="Ul-Haque F."/>
            <person name="Crombie A.T."/>
            <person name="Street L.E."/>
            <person name="Wookey P.A."/>
            <person name="Murrell J.C."/>
            <person name="Pratscher J."/>
        </authorList>
    </citation>
    <scope>NUCLEOTIDE SEQUENCE [LARGE SCALE GENOMIC DNA]</scope>
    <source>
        <strain evidence="6 7">TVC</strain>
    </source>
</reference>
<evidence type="ECO:0000256" key="4">
    <source>
        <dbReference type="ARBA" id="ARBA00023004"/>
    </source>
</evidence>
<evidence type="ECO:0000256" key="3">
    <source>
        <dbReference type="ARBA" id="ARBA00022723"/>
    </source>
</evidence>
<dbReference type="SUPFAM" id="SSF46458">
    <property type="entry name" value="Globin-like"/>
    <property type="match status" value="1"/>
</dbReference>
<dbReference type="RefSeq" id="WP_102842338.1">
    <property type="nucleotide sequence ID" value="NZ_PDZR01000001.1"/>
</dbReference>
<gene>
    <name evidence="6" type="ORF">CR492_01980</name>
</gene>
<name>A0A2J7TMN2_METSI</name>
<dbReference type="GO" id="GO:0020037">
    <property type="term" value="F:heme binding"/>
    <property type="evidence" value="ECO:0007669"/>
    <property type="project" value="InterPro"/>
</dbReference>
<dbReference type="AlphaFoldDB" id="A0A2J7TMN2"/>
<dbReference type="InterPro" id="IPR009050">
    <property type="entry name" value="Globin-like_sf"/>
</dbReference>
<protein>
    <submittedName>
        <fullName evidence="6">Globin</fullName>
    </submittedName>
</protein>
<dbReference type="InterPro" id="IPR044203">
    <property type="entry name" value="GlbO/GLB3-like"/>
</dbReference>
<keyword evidence="1" id="KW-0813">Transport</keyword>
<evidence type="ECO:0000313" key="6">
    <source>
        <dbReference type="EMBL" id="PNG28036.1"/>
    </source>
</evidence>
<dbReference type="GO" id="GO:0019825">
    <property type="term" value="F:oxygen binding"/>
    <property type="evidence" value="ECO:0007669"/>
    <property type="project" value="InterPro"/>
</dbReference>
<comment type="similarity">
    <text evidence="5">Belongs to the truncated hemoglobin family. Group II subfamily.</text>
</comment>
<dbReference type="GO" id="GO:0046872">
    <property type="term" value="F:metal ion binding"/>
    <property type="evidence" value="ECO:0007669"/>
    <property type="project" value="UniProtKB-KW"/>
</dbReference>
<dbReference type="InterPro" id="IPR001486">
    <property type="entry name" value="Hemoglobin_trunc"/>
</dbReference>
<comment type="caution">
    <text evidence="6">The sequence shown here is derived from an EMBL/GenBank/DDBJ whole genome shotgun (WGS) entry which is preliminary data.</text>
</comment>
<organism evidence="6 7">
    <name type="scientific">Methylocella silvestris</name>
    <dbReference type="NCBI Taxonomy" id="199596"/>
    <lineage>
        <taxon>Bacteria</taxon>
        <taxon>Pseudomonadati</taxon>
        <taxon>Pseudomonadota</taxon>
        <taxon>Alphaproteobacteria</taxon>
        <taxon>Hyphomicrobiales</taxon>
        <taxon>Beijerinckiaceae</taxon>
        <taxon>Methylocella</taxon>
    </lineage>
</organism>
<dbReference type="Pfam" id="PF01152">
    <property type="entry name" value="Bac_globin"/>
    <property type="match status" value="1"/>
</dbReference>
<dbReference type="GO" id="GO:0005344">
    <property type="term" value="F:oxygen carrier activity"/>
    <property type="evidence" value="ECO:0007669"/>
    <property type="project" value="InterPro"/>
</dbReference>
<evidence type="ECO:0000256" key="2">
    <source>
        <dbReference type="ARBA" id="ARBA00022617"/>
    </source>
</evidence>
<dbReference type="PANTHER" id="PTHR47366:SF1">
    <property type="entry name" value="TWO-ON-TWO HEMOGLOBIN-3"/>
    <property type="match status" value="1"/>
</dbReference>
<keyword evidence="2" id="KW-0349">Heme</keyword>